<feature type="domain" description="EH" evidence="2">
    <location>
        <begin position="484"/>
        <end position="567"/>
    </location>
</feature>
<feature type="compositionally biased region" description="Polar residues" evidence="1">
    <location>
        <begin position="267"/>
        <end position="314"/>
    </location>
</feature>
<dbReference type="AlphaFoldDB" id="A0A978UPD6"/>
<dbReference type="Pfam" id="PF12763">
    <property type="entry name" value="EH"/>
    <property type="match status" value="1"/>
</dbReference>
<feature type="compositionally biased region" description="Polar residues" evidence="1">
    <location>
        <begin position="371"/>
        <end position="381"/>
    </location>
</feature>
<dbReference type="GO" id="GO:0005509">
    <property type="term" value="F:calcium ion binding"/>
    <property type="evidence" value="ECO:0007669"/>
    <property type="project" value="InterPro"/>
</dbReference>
<feature type="compositionally biased region" description="Low complexity" evidence="1">
    <location>
        <begin position="390"/>
        <end position="408"/>
    </location>
</feature>
<dbReference type="CDD" id="cd00052">
    <property type="entry name" value="EH"/>
    <property type="match status" value="2"/>
</dbReference>
<dbReference type="Pfam" id="PF13202">
    <property type="entry name" value="EF-hand_5"/>
    <property type="match status" value="1"/>
</dbReference>
<dbReference type="Proteomes" id="UP000813462">
    <property type="component" value="Unassembled WGS sequence"/>
</dbReference>
<feature type="region of interest" description="Disordered" evidence="1">
    <location>
        <begin position="267"/>
        <end position="351"/>
    </location>
</feature>
<dbReference type="GO" id="GO:0005737">
    <property type="term" value="C:cytoplasm"/>
    <property type="evidence" value="ECO:0007669"/>
    <property type="project" value="TreeGrafter"/>
</dbReference>
<dbReference type="EMBL" id="JAEACU010000010">
    <property type="protein sequence ID" value="KAH7516688.1"/>
    <property type="molecule type" value="Genomic_DNA"/>
</dbReference>
<feature type="compositionally biased region" description="Polar residues" evidence="1">
    <location>
        <begin position="856"/>
        <end position="871"/>
    </location>
</feature>
<feature type="region of interest" description="Disordered" evidence="1">
    <location>
        <begin position="604"/>
        <end position="633"/>
    </location>
</feature>
<feature type="compositionally biased region" description="Low complexity" evidence="1">
    <location>
        <begin position="448"/>
        <end position="470"/>
    </location>
</feature>
<dbReference type="SMART" id="SM00027">
    <property type="entry name" value="EH"/>
    <property type="match status" value="1"/>
</dbReference>
<dbReference type="PANTHER" id="PTHR11216:SF137">
    <property type="entry name" value="CALCIUM-BINDING EF HAND FAMILY PROTEIN"/>
    <property type="match status" value="1"/>
</dbReference>
<feature type="compositionally biased region" description="Polar residues" evidence="1">
    <location>
        <begin position="1055"/>
        <end position="1078"/>
    </location>
</feature>
<dbReference type="GO" id="GO:0006897">
    <property type="term" value="P:endocytosis"/>
    <property type="evidence" value="ECO:0007669"/>
    <property type="project" value="TreeGrafter"/>
</dbReference>
<feature type="region of interest" description="Disordered" evidence="1">
    <location>
        <begin position="1055"/>
        <end position="1091"/>
    </location>
</feature>
<evidence type="ECO:0000259" key="2">
    <source>
        <dbReference type="PROSITE" id="PS50031"/>
    </source>
</evidence>
<name>A0A978UPD6_ZIZJJ</name>
<dbReference type="GO" id="GO:0005634">
    <property type="term" value="C:nucleus"/>
    <property type="evidence" value="ECO:0007669"/>
    <property type="project" value="TreeGrafter"/>
</dbReference>
<evidence type="ECO:0000259" key="3">
    <source>
        <dbReference type="PROSITE" id="PS50222"/>
    </source>
</evidence>
<evidence type="ECO:0000313" key="5">
    <source>
        <dbReference type="Proteomes" id="UP000813462"/>
    </source>
</evidence>
<protein>
    <recommendedName>
        <fullName evidence="6">Epidermal growth factor receptor substrate 15-like 1</fullName>
    </recommendedName>
</protein>
<organism evidence="4 5">
    <name type="scientific">Ziziphus jujuba var. spinosa</name>
    <dbReference type="NCBI Taxonomy" id="714518"/>
    <lineage>
        <taxon>Eukaryota</taxon>
        <taxon>Viridiplantae</taxon>
        <taxon>Streptophyta</taxon>
        <taxon>Embryophyta</taxon>
        <taxon>Tracheophyta</taxon>
        <taxon>Spermatophyta</taxon>
        <taxon>Magnoliopsida</taxon>
        <taxon>eudicotyledons</taxon>
        <taxon>Gunneridae</taxon>
        <taxon>Pentapetalae</taxon>
        <taxon>rosids</taxon>
        <taxon>fabids</taxon>
        <taxon>Rosales</taxon>
        <taxon>Rhamnaceae</taxon>
        <taxon>Paliureae</taxon>
        <taxon>Ziziphus</taxon>
    </lineage>
</organism>
<comment type="caution">
    <text evidence="4">The sequence shown here is derived from an EMBL/GenBank/DDBJ whole genome shotgun (WGS) entry which is preliminary data.</text>
</comment>
<dbReference type="InterPro" id="IPR011992">
    <property type="entry name" value="EF-hand-dom_pair"/>
</dbReference>
<reference evidence="4" key="1">
    <citation type="journal article" date="2021" name="Front. Plant Sci.">
        <title>Chromosome-Scale Genome Assembly for Chinese Sour Jujube and Insights Into Its Genome Evolution and Domestication Signature.</title>
        <authorList>
            <person name="Shen L.-Y."/>
            <person name="Luo H."/>
            <person name="Wang X.-L."/>
            <person name="Wang X.-M."/>
            <person name="Qiu X.-J."/>
            <person name="Liu H."/>
            <person name="Zhou S.-S."/>
            <person name="Jia K.-H."/>
            <person name="Nie S."/>
            <person name="Bao Y.-T."/>
            <person name="Zhang R.-G."/>
            <person name="Yun Q.-Z."/>
            <person name="Chai Y.-H."/>
            <person name="Lu J.-Y."/>
            <person name="Li Y."/>
            <person name="Zhao S.-W."/>
            <person name="Mao J.-F."/>
            <person name="Jia S.-G."/>
            <person name="Mao Y.-M."/>
        </authorList>
    </citation>
    <scope>NUCLEOTIDE SEQUENCE</scope>
    <source>
        <strain evidence="4">AT0</strain>
        <tissue evidence="4">Leaf</tissue>
    </source>
</reference>
<evidence type="ECO:0000256" key="1">
    <source>
        <dbReference type="SAM" id="MobiDB-lite"/>
    </source>
</evidence>
<dbReference type="InterPro" id="IPR002048">
    <property type="entry name" value="EF_hand_dom"/>
</dbReference>
<dbReference type="SMART" id="SM00054">
    <property type="entry name" value="EFh"/>
    <property type="match status" value="3"/>
</dbReference>
<feature type="domain" description="EF-hand" evidence="3">
    <location>
        <begin position="4"/>
        <end position="39"/>
    </location>
</feature>
<dbReference type="PROSITE" id="PS50222">
    <property type="entry name" value="EF_HAND_2"/>
    <property type="match status" value="2"/>
</dbReference>
<dbReference type="SUPFAM" id="SSF47473">
    <property type="entry name" value="EF-hand"/>
    <property type="match status" value="2"/>
</dbReference>
<feature type="region of interest" description="Disordered" evidence="1">
    <location>
        <begin position="434"/>
        <end position="482"/>
    </location>
</feature>
<sequence>MAAPNMDQFENYFRRADLDGDGRISGAEAVAFFQASGRLLQNGLETRVLFMLADALQKQQVESVDKFSNMKIWMHADQRKTSFLDRAEFYNALRLVTVAQSKRELTPDIVKAALYGPAAAKIPPPQINLPATPAHQSNSMPITSSPQMGLAAPAASQNFGFGGSGVPNAGINQNYFPQQNQSVRPPQTMPAGTASRPLQAMPTVTSLHPPQAMLTGTASRLPQATLTGTNTHPQQAMPTGTPSHPLQAMPTGTAYNPLQTMSTGVASHRQTMPTSTASHPPQTMPTGTASRPPQGISGSMTASSFLGSNVSNDWFSGRTGAPPSGSVGINPSMPSSAPQLQPTVSTSPQATVHDSKSVFVSGNGFSSTPAFGSNLFSTQPSPAKEEPSRSTDSVSSAPTSSAIVPVSSGPQSSSKNMSLDSVLSAFSTQPVNNQFQRPQASLNPSQQVSAPGSSSLVSSGISVGAGSSTSDNSQPSWPKMKPSDVQKYAKVFMEVDTDRDGKITGEQARNLFTSWRLPREVLKQVWDLSDQDSDSMLSLREFCFALYLMERYREGRTLPSSLPSNVLFDETLVKMTGQPKVAYGNAAWGVSPGFGQQQLMQGGHPLAPANHMRPPTPANVPKPDGVLHPSQPKSNAVLEGSFLNQHENGDHQAPKTAGKKALLLSLFTYELATLLVVEEKENVILDSREKIEFYRSKMQDLVLYKSRCDNKLNEITERASADKREAEFLGKKYEEKYKQVAEIASKLTIEEATFRDVQERKTELHQAILRMEQGGSADGILQVRADRIQYDLEELVKVLTERCKKHGLNIKSTAIIELPIGWEPGIQEGAAVWDEEWDKFEDEGFANDLTLDGKNVSGSPTQQSPSVQSGILSPDHISTPDSSSFADEKARYSTSAGEHALESESAFSHSEDEYARSPRDSPAGRAAFDSPSKVFSDAQYEKTFETDAEGHSFDESTWGAFDNNDDVDSVWGFNPVKTKYSNSGKHADLFGSSSFSVDPIGTGSPNADTTFQRKSPFNFEDSVPSTPLSRFGNSPRYSEAGDHFDNFSRFDSFSMNDSGYSQQPDKLSRFDSISSSKDFNPLSRFDSVNSSRDFGANAFSRFDSINSSRDFGANTFSRFDSMNSSRDFGGNKHTRFDSISSTQDFSHSGAFSFDDSDPFGSSGPFKVSSENQTAKKGSDNWSSF</sequence>
<gene>
    <name evidence="4" type="ORF">FEM48_Zijuj10G0161700</name>
</gene>
<dbReference type="GO" id="GO:0016197">
    <property type="term" value="P:endosomal transport"/>
    <property type="evidence" value="ECO:0007669"/>
    <property type="project" value="TreeGrafter"/>
</dbReference>
<feature type="region of interest" description="Disordered" evidence="1">
    <location>
        <begin position="1162"/>
        <end position="1184"/>
    </location>
</feature>
<feature type="domain" description="EF-hand" evidence="3">
    <location>
        <begin position="483"/>
        <end position="518"/>
    </location>
</feature>
<dbReference type="PROSITE" id="PS50031">
    <property type="entry name" value="EH"/>
    <property type="match status" value="1"/>
</dbReference>
<feature type="region of interest" description="Disordered" evidence="1">
    <location>
        <begin position="371"/>
        <end position="417"/>
    </location>
</feature>
<dbReference type="GO" id="GO:0005886">
    <property type="term" value="C:plasma membrane"/>
    <property type="evidence" value="ECO:0007669"/>
    <property type="project" value="TreeGrafter"/>
</dbReference>
<evidence type="ECO:0008006" key="6">
    <source>
        <dbReference type="Google" id="ProtNLM"/>
    </source>
</evidence>
<dbReference type="PANTHER" id="PTHR11216">
    <property type="entry name" value="EH DOMAIN"/>
    <property type="match status" value="1"/>
</dbReference>
<evidence type="ECO:0000313" key="4">
    <source>
        <dbReference type="EMBL" id="KAH7516688.1"/>
    </source>
</evidence>
<feature type="compositionally biased region" description="Polar residues" evidence="1">
    <location>
        <begin position="434"/>
        <end position="447"/>
    </location>
</feature>
<dbReference type="Gene3D" id="1.10.238.10">
    <property type="entry name" value="EF-hand"/>
    <property type="match status" value="2"/>
</dbReference>
<feature type="compositionally biased region" description="Polar residues" evidence="1">
    <location>
        <begin position="327"/>
        <end position="351"/>
    </location>
</feature>
<accession>A0A978UPD6</accession>
<dbReference type="InterPro" id="IPR000261">
    <property type="entry name" value="EH_dom"/>
</dbReference>
<feature type="compositionally biased region" description="Polar residues" evidence="1">
    <location>
        <begin position="1168"/>
        <end position="1184"/>
    </location>
</feature>
<proteinExistence type="predicted"/>
<feature type="region of interest" description="Disordered" evidence="1">
    <location>
        <begin position="848"/>
        <end position="934"/>
    </location>
</feature>
<feature type="compositionally biased region" description="Basic and acidic residues" evidence="1">
    <location>
        <begin position="909"/>
        <end position="919"/>
    </location>
</feature>